<feature type="region of interest" description="Disordered" evidence="1">
    <location>
        <begin position="1"/>
        <end position="46"/>
    </location>
</feature>
<evidence type="ECO:0000313" key="4">
    <source>
        <dbReference type="EMBL" id="KAK1264019.1"/>
    </source>
</evidence>
<feature type="domain" description="DUF7615" evidence="3">
    <location>
        <begin position="303"/>
        <end position="411"/>
    </location>
</feature>
<reference evidence="4" key="2">
    <citation type="submission" date="2023-06" db="EMBL/GenBank/DDBJ databases">
        <authorList>
            <person name="Ma L."/>
            <person name="Liu K.-W."/>
            <person name="Li Z."/>
            <person name="Hsiao Y.-Y."/>
            <person name="Qi Y."/>
            <person name="Fu T."/>
            <person name="Tang G."/>
            <person name="Zhang D."/>
            <person name="Sun W.-H."/>
            <person name="Liu D.-K."/>
            <person name="Li Y."/>
            <person name="Chen G.-Z."/>
            <person name="Liu X.-D."/>
            <person name="Liao X.-Y."/>
            <person name="Jiang Y.-T."/>
            <person name="Yu X."/>
            <person name="Hao Y."/>
            <person name="Huang J."/>
            <person name="Zhao X.-W."/>
            <person name="Ke S."/>
            <person name="Chen Y.-Y."/>
            <person name="Wu W.-L."/>
            <person name="Hsu J.-L."/>
            <person name="Lin Y.-F."/>
            <person name="Huang M.-D."/>
            <person name="Li C.-Y."/>
            <person name="Huang L."/>
            <person name="Wang Z.-W."/>
            <person name="Zhao X."/>
            <person name="Zhong W.-Y."/>
            <person name="Peng D.-H."/>
            <person name="Ahmad S."/>
            <person name="Lan S."/>
            <person name="Zhang J.-S."/>
            <person name="Tsai W.-C."/>
            <person name="Van De Peer Y."/>
            <person name="Liu Z.-J."/>
        </authorList>
    </citation>
    <scope>NUCLEOTIDE SEQUENCE</scope>
    <source>
        <strain evidence="4">SCP</strain>
        <tissue evidence="4">Leaves</tissue>
    </source>
</reference>
<organism evidence="4 5">
    <name type="scientific">Acorus gramineus</name>
    <name type="common">Dwarf sweet flag</name>
    <dbReference type="NCBI Taxonomy" id="55184"/>
    <lineage>
        <taxon>Eukaryota</taxon>
        <taxon>Viridiplantae</taxon>
        <taxon>Streptophyta</taxon>
        <taxon>Embryophyta</taxon>
        <taxon>Tracheophyta</taxon>
        <taxon>Spermatophyta</taxon>
        <taxon>Magnoliopsida</taxon>
        <taxon>Liliopsida</taxon>
        <taxon>Acoraceae</taxon>
        <taxon>Acorus</taxon>
    </lineage>
</organism>
<dbReference type="Pfam" id="PF24590">
    <property type="entry name" value="DUF7615"/>
    <property type="match status" value="1"/>
</dbReference>
<evidence type="ECO:0000259" key="3">
    <source>
        <dbReference type="Pfam" id="PF24590"/>
    </source>
</evidence>
<feature type="domain" description="DUF7081" evidence="2">
    <location>
        <begin position="38"/>
        <end position="125"/>
    </location>
</feature>
<protein>
    <submittedName>
        <fullName evidence="4">Uncharacterized protein</fullName>
    </submittedName>
</protein>
<dbReference type="InterPro" id="IPR056034">
    <property type="entry name" value="DUF7615"/>
</dbReference>
<proteinExistence type="predicted"/>
<keyword evidence="5" id="KW-1185">Reference proteome</keyword>
<sequence>MELDGRDSSITMEAWFADESEYQTPAKREENSTASASPVGPNDSGVGLPYAPENFPNPGDKWGWKVGKRKTRSGYWADRYLSLPASLQKTSAFPSKVMVQKYVTENFPTADIDSFFASFSWRIPAPDSYEISVKNNHGKKLEVIEVSNSDSPVVAGGCKAGNKMCHLRLKARAFSLPAMDCDICCNETCEALDTRDDIDKILNVGLCILRGSDQMRAKSLLNRIGSILTKLRSGIDLEDIWNLEDGIPAINGGGSHFENGNTITGMGTSNHQEPMKFAPHSELSQTPSTKKRDRGSIYITADHDSVSLKLEDEIDEALRALKESQELEYRTAEQKLYAHKDFLLSLYQLLDRERAELARPTSAPSGDPDAVTLGNVLSTVNQIRHEEIKLRQMMQVSKGFGRTSRMCLKNHFGLQIDE</sequence>
<evidence type="ECO:0000259" key="2">
    <source>
        <dbReference type="Pfam" id="PF23299"/>
    </source>
</evidence>
<gene>
    <name evidence="4" type="ORF">QJS04_geneDACA009500</name>
</gene>
<accession>A0AAV9AIK8</accession>
<dbReference type="Proteomes" id="UP001179952">
    <property type="component" value="Unassembled WGS sequence"/>
</dbReference>
<dbReference type="PANTHER" id="PTHR33345">
    <property type="entry name" value="ADAPTER PROTEIN, PUTATIVE-RELATED"/>
    <property type="match status" value="1"/>
</dbReference>
<dbReference type="PANTHER" id="PTHR33345:SF6">
    <property type="entry name" value="OS03G0747200 PROTEIN"/>
    <property type="match status" value="1"/>
</dbReference>
<name>A0AAV9AIK8_ACOGR</name>
<evidence type="ECO:0000256" key="1">
    <source>
        <dbReference type="SAM" id="MobiDB-lite"/>
    </source>
</evidence>
<dbReference type="AlphaFoldDB" id="A0AAV9AIK8"/>
<dbReference type="InterPro" id="IPR055508">
    <property type="entry name" value="DUF7081"/>
</dbReference>
<dbReference type="Pfam" id="PF23299">
    <property type="entry name" value="DUF7081"/>
    <property type="match status" value="1"/>
</dbReference>
<evidence type="ECO:0000313" key="5">
    <source>
        <dbReference type="Proteomes" id="UP001179952"/>
    </source>
</evidence>
<dbReference type="EMBL" id="JAUJYN010000009">
    <property type="protein sequence ID" value="KAK1264019.1"/>
    <property type="molecule type" value="Genomic_DNA"/>
</dbReference>
<comment type="caution">
    <text evidence="4">The sequence shown here is derived from an EMBL/GenBank/DDBJ whole genome shotgun (WGS) entry which is preliminary data.</text>
</comment>
<reference evidence="4" key="1">
    <citation type="journal article" date="2023" name="Nat. Commun.">
        <title>Diploid and tetraploid genomes of Acorus and the evolution of monocots.</title>
        <authorList>
            <person name="Ma L."/>
            <person name="Liu K.W."/>
            <person name="Li Z."/>
            <person name="Hsiao Y.Y."/>
            <person name="Qi Y."/>
            <person name="Fu T."/>
            <person name="Tang G.D."/>
            <person name="Zhang D."/>
            <person name="Sun W.H."/>
            <person name="Liu D.K."/>
            <person name="Li Y."/>
            <person name="Chen G.Z."/>
            <person name="Liu X.D."/>
            <person name="Liao X.Y."/>
            <person name="Jiang Y.T."/>
            <person name="Yu X."/>
            <person name="Hao Y."/>
            <person name="Huang J."/>
            <person name="Zhao X.W."/>
            <person name="Ke S."/>
            <person name="Chen Y.Y."/>
            <person name="Wu W.L."/>
            <person name="Hsu J.L."/>
            <person name="Lin Y.F."/>
            <person name="Huang M.D."/>
            <person name="Li C.Y."/>
            <person name="Huang L."/>
            <person name="Wang Z.W."/>
            <person name="Zhao X."/>
            <person name="Zhong W.Y."/>
            <person name="Peng D.H."/>
            <person name="Ahmad S."/>
            <person name="Lan S."/>
            <person name="Zhang J.S."/>
            <person name="Tsai W.C."/>
            <person name="Van de Peer Y."/>
            <person name="Liu Z.J."/>
        </authorList>
    </citation>
    <scope>NUCLEOTIDE SEQUENCE</scope>
    <source>
        <strain evidence="4">SCP</strain>
    </source>
</reference>